<protein>
    <submittedName>
        <fullName evidence="1">Uncharacterized protein</fullName>
    </submittedName>
</protein>
<dbReference type="AlphaFoldDB" id="A0A644UAN3"/>
<name>A0A644UAN3_9ZZZZ</name>
<sequence>MNIIKMTQSFKITSTNVNTKTYVCTVPDVVLLN</sequence>
<gene>
    <name evidence="1" type="ORF">SDC9_21900</name>
</gene>
<dbReference type="EMBL" id="VSSQ01000094">
    <property type="protein sequence ID" value="MPL76055.1"/>
    <property type="molecule type" value="Genomic_DNA"/>
</dbReference>
<accession>A0A644UAN3</accession>
<comment type="caution">
    <text evidence="1">The sequence shown here is derived from an EMBL/GenBank/DDBJ whole genome shotgun (WGS) entry which is preliminary data.</text>
</comment>
<evidence type="ECO:0000313" key="1">
    <source>
        <dbReference type="EMBL" id="MPL76055.1"/>
    </source>
</evidence>
<reference evidence="1" key="1">
    <citation type="submission" date="2019-08" db="EMBL/GenBank/DDBJ databases">
        <authorList>
            <person name="Kucharzyk K."/>
            <person name="Murdoch R.W."/>
            <person name="Higgins S."/>
            <person name="Loffler F."/>
        </authorList>
    </citation>
    <scope>NUCLEOTIDE SEQUENCE</scope>
</reference>
<proteinExistence type="predicted"/>
<organism evidence="1">
    <name type="scientific">bioreactor metagenome</name>
    <dbReference type="NCBI Taxonomy" id="1076179"/>
    <lineage>
        <taxon>unclassified sequences</taxon>
        <taxon>metagenomes</taxon>
        <taxon>ecological metagenomes</taxon>
    </lineage>
</organism>